<proteinExistence type="predicted"/>
<dbReference type="EMBL" id="SLWN01000013">
    <property type="protein sequence ID" value="TCO19720.1"/>
    <property type="molecule type" value="Genomic_DNA"/>
</dbReference>
<dbReference type="RefSeq" id="WP_132213187.1">
    <property type="nucleotide sequence ID" value="NZ_SLWN01000013.1"/>
</dbReference>
<sequence length="353" mass="37255">MPRRQCADAHRQISTVSRFRIGLLRSPAVVSATLLPLLGAGAVDGGLDSHRLSAVVHHVAGVVGGPARPVADIVRSTVDPDRSETIQVRTPAARVETALLTASPSDRSQVLAAAAAAGSLQQPYVLKAFAAGHSADEVVRFADSINGRSPVWLRKHLNLIEPDGPWLVTYHAALVKQVDDTTCGSTVIVMARAMTDPIYAFDLTTGGGTRAAATADEFEARLAAEEQRIHGATNTLWPEKLGTTPSGISAELNRHVDALGARYEVRIAGQAPGGRKARHAAVAAAESGQPVPVLVGDWLPRHYVLLIGVDRAGLLFYEPTEATLVRIGIQDFLGGDVSALGFPHVHAVITPSH</sequence>
<dbReference type="AlphaFoldDB" id="A0A4R2H362"/>
<organism evidence="1 2">
    <name type="scientific">Kribbella steppae</name>
    <dbReference type="NCBI Taxonomy" id="2512223"/>
    <lineage>
        <taxon>Bacteria</taxon>
        <taxon>Bacillati</taxon>
        <taxon>Actinomycetota</taxon>
        <taxon>Actinomycetes</taxon>
        <taxon>Propionibacteriales</taxon>
        <taxon>Kribbellaceae</taxon>
        <taxon>Kribbella</taxon>
    </lineage>
</organism>
<evidence type="ECO:0000313" key="2">
    <source>
        <dbReference type="Proteomes" id="UP000294508"/>
    </source>
</evidence>
<evidence type="ECO:0000313" key="1">
    <source>
        <dbReference type="EMBL" id="TCO19720.1"/>
    </source>
</evidence>
<accession>A0A4R2H362</accession>
<gene>
    <name evidence="1" type="ORF">EV652_113119</name>
</gene>
<name>A0A4R2H362_9ACTN</name>
<reference evidence="1 2" key="1">
    <citation type="journal article" date="2015" name="Stand. Genomic Sci.">
        <title>Genomic Encyclopedia of Bacterial and Archaeal Type Strains, Phase III: the genomes of soil and plant-associated and newly described type strains.</title>
        <authorList>
            <person name="Whitman W.B."/>
            <person name="Woyke T."/>
            <person name="Klenk H.P."/>
            <person name="Zhou Y."/>
            <person name="Lilburn T.G."/>
            <person name="Beck B.J."/>
            <person name="De Vos P."/>
            <person name="Vandamme P."/>
            <person name="Eisen J.A."/>
            <person name="Garrity G."/>
            <person name="Hugenholtz P."/>
            <person name="Kyrpides N.C."/>
        </authorList>
    </citation>
    <scope>NUCLEOTIDE SEQUENCE [LARGE SCALE GENOMIC DNA]</scope>
    <source>
        <strain evidence="1 2">VKM Ac-2572</strain>
    </source>
</reference>
<protein>
    <submittedName>
        <fullName evidence="1">Uncharacterized protein</fullName>
    </submittedName>
</protein>
<dbReference type="Proteomes" id="UP000294508">
    <property type="component" value="Unassembled WGS sequence"/>
</dbReference>
<dbReference type="OrthoDB" id="4512149at2"/>
<comment type="caution">
    <text evidence="1">The sequence shown here is derived from an EMBL/GenBank/DDBJ whole genome shotgun (WGS) entry which is preliminary data.</text>
</comment>
<keyword evidence="2" id="KW-1185">Reference proteome</keyword>